<gene>
    <name evidence="1" type="ORF">IC229_15225</name>
</gene>
<organism evidence="1 2">
    <name type="scientific">Spirosoma profusum</name>
    <dbReference type="NCBI Taxonomy" id="2771354"/>
    <lineage>
        <taxon>Bacteria</taxon>
        <taxon>Pseudomonadati</taxon>
        <taxon>Bacteroidota</taxon>
        <taxon>Cytophagia</taxon>
        <taxon>Cytophagales</taxon>
        <taxon>Cytophagaceae</taxon>
        <taxon>Spirosoma</taxon>
    </lineage>
</organism>
<dbReference type="Proteomes" id="UP000598820">
    <property type="component" value="Unassembled WGS sequence"/>
</dbReference>
<reference evidence="1" key="1">
    <citation type="submission" date="2020-09" db="EMBL/GenBank/DDBJ databases">
        <authorList>
            <person name="Kim M.K."/>
        </authorList>
    </citation>
    <scope>NUCLEOTIDE SEQUENCE</scope>
    <source>
        <strain evidence="1">BT702</strain>
    </source>
</reference>
<dbReference type="Pfam" id="PF13374">
    <property type="entry name" value="TPR_10"/>
    <property type="match status" value="1"/>
</dbReference>
<sequence>MAYQRLKEYAKAEQVFRNVMCLAKAQNNITWVGIGSGNLGNTLRLQGKHREALPYLYQDVASQWGRIRSGRNKYLHKPDLNGVQSQHKCPNRTSVCKERYWN</sequence>
<protein>
    <submittedName>
        <fullName evidence="1">Tetratricopeptide repeat protein</fullName>
    </submittedName>
</protein>
<keyword evidence="2" id="KW-1185">Reference proteome</keyword>
<comment type="caution">
    <text evidence="1">The sequence shown here is derived from an EMBL/GenBank/DDBJ whole genome shotgun (WGS) entry which is preliminary data.</text>
</comment>
<evidence type="ECO:0000313" key="1">
    <source>
        <dbReference type="EMBL" id="MBD2702000.1"/>
    </source>
</evidence>
<dbReference type="SUPFAM" id="SSF48452">
    <property type="entry name" value="TPR-like"/>
    <property type="match status" value="1"/>
</dbReference>
<accession>A0A927ASY7</accession>
<evidence type="ECO:0000313" key="2">
    <source>
        <dbReference type="Proteomes" id="UP000598820"/>
    </source>
</evidence>
<dbReference type="AlphaFoldDB" id="A0A927ASY7"/>
<dbReference type="InterPro" id="IPR011990">
    <property type="entry name" value="TPR-like_helical_dom_sf"/>
</dbReference>
<name>A0A927ASY7_9BACT</name>
<proteinExistence type="predicted"/>
<dbReference type="EMBL" id="JACWZY010000012">
    <property type="protein sequence ID" value="MBD2702000.1"/>
    <property type="molecule type" value="Genomic_DNA"/>
</dbReference>
<dbReference type="Gene3D" id="1.25.40.10">
    <property type="entry name" value="Tetratricopeptide repeat domain"/>
    <property type="match status" value="1"/>
</dbReference>